<evidence type="ECO:0000313" key="5">
    <source>
        <dbReference type="EMBL" id="GEJ58653.1"/>
    </source>
</evidence>
<comment type="function">
    <text evidence="1">Broad specificity carboxypetidase that releases amino acids sequentially from the C-terminus, including neutral, aromatic, polar and basic residues.</text>
</comment>
<feature type="region of interest" description="Disordered" evidence="4">
    <location>
        <begin position="75"/>
        <end position="102"/>
    </location>
</feature>
<dbReference type="PIRSF" id="PIRSF006615">
    <property type="entry name" value="Zn_crbxpep_Taq"/>
    <property type="match status" value="1"/>
</dbReference>
<name>A0A7I9VQF4_9BACT</name>
<feature type="active site" description="Proton donor/acceptor" evidence="3">
    <location>
        <position position="288"/>
    </location>
</feature>
<evidence type="ECO:0000256" key="4">
    <source>
        <dbReference type="SAM" id="MobiDB-lite"/>
    </source>
</evidence>
<comment type="catalytic activity">
    <reaction evidence="1">
        <text>Release of a C-terminal amino acid with broad specificity, except for -Pro.</text>
        <dbReference type="EC" id="3.4.17.19"/>
    </reaction>
</comment>
<feature type="binding site" evidence="2">
    <location>
        <position position="287"/>
    </location>
    <ligand>
        <name>Zn(2+)</name>
        <dbReference type="ChEBI" id="CHEBI:29105"/>
        <note>catalytic</note>
    </ligand>
</feature>
<evidence type="ECO:0000256" key="2">
    <source>
        <dbReference type="PIRSR" id="PIRSR006615-1"/>
    </source>
</evidence>
<dbReference type="Pfam" id="PF02074">
    <property type="entry name" value="Peptidase_M32"/>
    <property type="match status" value="1"/>
</dbReference>
<dbReference type="EMBL" id="BJTG01000008">
    <property type="protein sequence ID" value="GEJ58653.1"/>
    <property type="molecule type" value="Genomic_DNA"/>
</dbReference>
<dbReference type="PANTHER" id="PTHR34217">
    <property type="entry name" value="METAL-DEPENDENT CARBOXYPEPTIDASE"/>
    <property type="match status" value="1"/>
</dbReference>
<comment type="cofactor">
    <cofactor evidence="2">
        <name>Zn(2+)</name>
        <dbReference type="ChEBI" id="CHEBI:29105"/>
    </cofactor>
    <text evidence="2">Binds 1 zinc ion per subunit.</text>
</comment>
<keyword evidence="1" id="KW-0482">Metalloprotease</keyword>
<dbReference type="SUPFAM" id="SSF55486">
    <property type="entry name" value="Metalloproteases ('zincins'), catalytic domain"/>
    <property type="match status" value="1"/>
</dbReference>
<dbReference type="CDD" id="cd06460">
    <property type="entry name" value="M32_Taq"/>
    <property type="match status" value="1"/>
</dbReference>
<dbReference type="PANTHER" id="PTHR34217:SF1">
    <property type="entry name" value="CARBOXYPEPTIDASE 1"/>
    <property type="match status" value="1"/>
</dbReference>
<dbReference type="RefSeq" id="WP_176067407.1">
    <property type="nucleotide sequence ID" value="NZ_BJTG01000008.1"/>
</dbReference>
<feature type="binding site" evidence="2">
    <location>
        <position position="291"/>
    </location>
    <ligand>
        <name>Zn(2+)</name>
        <dbReference type="ChEBI" id="CHEBI:29105"/>
        <note>catalytic</note>
    </ligand>
</feature>
<keyword evidence="2" id="KW-0862">Zinc</keyword>
<keyword evidence="1 5" id="KW-0121">Carboxypeptidase</keyword>
<gene>
    <name evidence="5" type="ORF">AMYX_33940</name>
</gene>
<reference evidence="6" key="1">
    <citation type="journal article" date="2020" name="Appl. Environ. Microbiol.">
        <title>Diazotrophic Anaeromyxobacter Isolates from Soils.</title>
        <authorList>
            <person name="Masuda Y."/>
            <person name="Yamanaka H."/>
            <person name="Xu Z.X."/>
            <person name="Shiratori Y."/>
            <person name="Aono T."/>
            <person name="Amachi S."/>
            <person name="Senoo K."/>
            <person name="Itoh H."/>
        </authorList>
    </citation>
    <scope>NUCLEOTIDE SEQUENCE [LARGE SCALE GENOMIC DNA]</scope>
    <source>
        <strain evidence="6">R267</strain>
    </source>
</reference>
<proteinExistence type="inferred from homology"/>
<dbReference type="AlphaFoldDB" id="A0A7I9VQF4"/>
<dbReference type="Proteomes" id="UP000503640">
    <property type="component" value="Unassembled WGS sequence"/>
</dbReference>
<keyword evidence="6" id="KW-1185">Reference proteome</keyword>
<protein>
    <recommendedName>
        <fullName evidence="1">Metal-dependent carboxypeptidase</fullName>
        <ecNumber evidence="1">3.4.17.19</ecNumber>
    </recommendedName>
</protein>
<feature type="binding site" evidence="2">
    <location>
        <position position="317"/>
    </location>
    <ligand>
        <name>Zn(2+)</name>
        <dbReference type="ChEBI" id="CHEBI:29105"/>
        <note>catalytic</note>
    </ligand>
</feature>
<sequence length="521" mass="57972">MPENAWELVAAGMADLRALQGAATLLTWDQETYLPKAGAEARGEQLSALQGLYHEKLTAPALGDAILAAEKALRAEGQPDEAGPERAGGMGGTPPADPPSSRHAALRALRFDRDRAVKVPARLVRELAREQSAALVAWREAREQDRFDRFAPHLERLLALRREQVQAIGVPAGGELYDVLLDGYEEGMRVARLEPLFQQLQGWLVPLVERLAARPPPPDPFAGRRFDPEQQWQLTLEVLAAMGFDLDAGRQDRSIHPFTLGLDPRDVRLTTHLHEEAPLSALFSTLHEGGHGLYEQGLPVAHRRTFLCAAASLGLHESQSRLWENLVGRSRPFWRWLLPRLQQRFPALAGVDPDAFHRAVNRVERTLIRTESDEVTYNLHVALRFELELGMLRGTLQVKDLPAAWDDGMQRLLGVRPHRAAEGVLQDIHWAWGELGYFPTYTVGNLYAASLFAAARTALPGLDGDLAAGRLLPLRDWLREHVHRHGRALPAEELVRRATGRGLQDGDFRAYLEAKYGALAP</sequence>
<comment type="similarity">
    <text evidence="1">Belongs to the peptidase M32 family.</text>
</comment>
<accession>A0A7I9VQF4</accession>
<keyword evidence="1" id="KW-0645">Protease</keyword>
<evidence type="ECO:0000313" key="6">
    <source>
        <dbReference type="Proteomes" id="UP000503640"/>
    </source>
</evidence>
<dbReference type="GO" id="GO:0004181">
    <property type="term" value="F:metallocarboxypeptidase activity"/>
    <property type="evidence" value="ECO:0007669"/>
    <property type="project" value="UniProtKB-UniRule"/>
</dbReference>
<dbReference type="GO" id="GO:0046872">
    <property type="term" value="F:metal ion binding"/>
    <property type="evidence" value="ECO:0007669"/>
    <property type="project" value="UniProtKB-KW"/>
</dbReference>
<dbReference type="PRINTS" id="PR00998">
    <property type="entry name" value="CRBOXYPTASET"/>
</dbReference>
<dbReference type="Gene3D" id="1.10.1370.30">
    <property type="match status" value="1"/>
</dbReference>
<dbReference type="EC" id="3.4.17.19" evidence="1"/>
<keyword evidence="1 2" id="KW-0479">Metal-binding</keyword>
<dbReference type="GO" id="GO:0006508">
    <property type="term" value="P:proteolysis"/>
    <property type="evidence" value="ECO:0007669"/>
    <property type="project" value="UniProtKB-UniRule"/>
</dbReference>
<dbReference type="InterPro" id="IPR001333">
    <property type="entry name" value="Peptidase_M32_Taq"/>
</dbReference>
<comment type="caution">
    <text evidence="5">The sequence shown here is derived from an EMBL/GenBank/DDBJ whole genome shotgun (WGS) entry which is preliminary data.</text>
</comment>
<evidence type="ECO:0000256" key="1">
    <source>
        <dbReference type="PIRNR" id="PIRNR006615"/>
    </source>
</evidence>
<keyword evidence="1" id="KW-0378">Hydrolase</keyword>
<organism evidence="5 6">
    <name type="scientific">Anaeromyxobacter diazotrophicus</name>
    <dbReference type="NCBI Taxonomy" id="2590199"/>
    <lineage>
        <taxon>Bacteria</taxon>
        <taxon>Pseudomonadati</taxon>
        <taxon>Myxococcota</taxon>
        <taxon>Myxococcia</taxon>
        <taxon>Myxococcales</taxon>
        <taxon>Cystobacterineae</taxon>
        <taxon>Anaeromyxobacteraceae</taxon>
        <taxon>Anaeromyxobacter</taxon>
    </lineage>
</organism>
<evidence type="ECO:0000256" key="3">
    <source>
        <dbReference type="PIRSR" id="PIRSR006615-2"/>
    </source>
</evidence>
<dbReference type="PROSITE" id="PS52034">
    <property type="entry name" value="PEPTIDASE_M32"/>
    <property type="match status" value="1"/>
</dbReference>